<dbReference type="PANTHER" id="PTHR33526:SF13">
    <property type="entry name" value="TYROSINE-PROTEIN PHOSPHATASE 3-LIKE"/>
    <property type="match status" value="1"/>
</dbReference>
<feature type="region of interest" description="Disordered" evidence="1">
    <location>
        <begin position="92"/>
        <end position="146"/>
    </location>
</feature>
<accession>A0A484NDT4</accession>
<proteinExistence type="predicted"/>
<dbReference type="OrthoDB" id="694638at2759"/>
<gene>
    <name evidence="2" type="ORF">CCAM_LOCUS40829</name>
</gene>
<dbReference type="EMBL" id="OOIL02006641">
    <property type="protein sequence ID" value="VFQ99053.1"/>
    <property type="molecule type" value="Genomic_DNA"/>
</dbReference>
<evidence type="ECO:0000313" key="2">
    <source>
        <dbReference type="EMBL" id="VFQ99053.1"/>
    </source>
</evidence>
<dbReference type="PANTHER" id="PTHR33526">
    <property type="entry name" value="OS07G0123800 PROTEIN"/>
    <property type="match status" value="1"/>
</dbReference>
<evidence type="ECO:0000313" key="3">
    <source>
        <dbReference type="Proteomes" id="UP000595140"/>
    </source>
</evidence>
<evidence type="ECO:0000256" key="1">
    <source>
        <dbReference type="SAM" id="MobiDB-lite"/>
    </source>
</evidence>
<feature type="compositionally biased region" description="Low complexity" evidence="1">
    <location>
        <begin position="92"/>
        <end position="109"/>
    </location>
</feature>
<organism evidence="2 3">
    <name type="scientific">Cuscuta campestris</name>
    <dbReference type="NCBI Taxonomy" id="132261"/>
    <lineage>
        <taxon>Eukaryota</taxon>
        <taxon>Viridiplantae</taxon>
        <taxon>Streptophyta</taxon>
        <taxon>Embryophyta</taxon>
        <taxon>Tracheophyta</taxon>
        <taxon>Spermatophyta</taxon>
        <taxon>Magnoliopsida</taxon>
        <taxon>eudicotyledons</taxon>
        <taxon>Gunneridae</taxon>
        <taxon>Pentapetalae</taxon>
        <taxon>asterids</taxon>
        <taxon>lamiids</taxon>
        <taxon>Solanales</taxon>
        <taxon>Convolvulaceae</taxon>
        <taxon>Cuscuteae</taxon>
        <taxon>Cuscuta</taxon>
        <taxon>Cuscuta subgen. Grammica</taxon>
        <taxon>Cuscuta sect. Cleistogrammica</taxon>
    </lineage>
</organism>
<keyword evidence="3" id="KW-1185">Reference proteome</keyword>
<reference evidence="2 3" key="1">
    <citation type="submission" date="2018-04" db="EMBL/GenBank/DDBJ databases">
        <authorList>
            <person name="Vogel A."/>
        </authorList>
    </citation>
    <scope>NUCLEOTIDE SEQUENCE [LARGE SCALE GENOMIC DNA]</scope>
</reference>
<sequence length="146" mass="16285">MKGKGGQNRFLRILALPLRCLTRTRDCYVSGMTNYAVASLPKPPRVQRSYSASSYGSSDSEDFRELLKAASTRGMESRMELERLMQIYVRQQQQSAAAQRVPRSSSVAAMGRIDEESGPGEEDDSVKYPRSKSYAVPNKRSAVHGF</sequence>
<dbReference type="PIRSF" id="PIRSF031279">
    <property type="entry name" value="UCP031279"/>
    <property type="match status" value="1"/>
</dbReference>
<name>A0A484NDT4_9ASTE</name>
<dbReference type="InterPro" id="IPR016972">
    <property type="entry name" value="UCP031279"/>
</dbReference>
<protein>
    <submittedName>
        <fullName evidence="2">Uncharacterized protein</fullName>
    </submittedName>
</protein>
<dbReference type="Proteomes" id="UP000595140">
    <property type="component" value="Unassembled WGS sequence"/>
</dbReference>
<dbReference type="AlphaFoldDB" id="A0A484NDT4"/>